<dbReference type="Proteomes" id="UP000297716">
    <property type="component" value="Unassembled WGS sequence"/>
</dbReference>
<dbReference type="GO" id="GO:0005829">
    <property type="term" value="C:cytosol"/>
    <property type="evidence" value="ECO:0007669"/>
    <property type="project" value="TreeGrafter"/>
</dbReference>
<dbReference type="EC" id="2.7.1.-" evidence="6"/>
<dbReference type="STRING" id="37992.A0A4Z0YFB3"/>
<dbReference type="PANTHER" id="PTHR19443">
    <property type="entry name" value="HEXOKINASE"/>
    <property type="match status" value="1"/>
</dbReference>
<dbReference type="PROSITE" id="PS51748">
    <property type="entry name" value="HEXOKINASE_2"/>
    <property type="match status" value="1"/>
</dbReference>
<dbReference type="SUPFAM" id="SSF53067">
    <property type="entry name" value="Actin-like ATPase domain"/>
    <property type="match status" value="2"/>
</dbReference>
<evidence type="ECO:0000256" key="5">
    <source>
        <dbReference type="ARBA" id="ARBA00022840"/>
    </source>
</evidence>
<feature type="domain" description="Hexokinase N-terminal" evidence="7">
    <location>
        <begin position="20"/>
        <end position="227"/>
    </location>
</feature>
<dbReference type="Pfam" id="PF03727">
    <property type="entry name" value="Hexokinase_2"/>
    <property type="match status" value="1"/>
</dbReference>
<dbReference type="GO" id="GO:0005536">
    <property type="term" value="F:D-glucose binding"/>
    <property type="evidence" value="ECO:0007669"/>
    <property type="project" value="InterPro"/>
</dbReference>
<keyword evidence="5 6" id="KW-0067">ATP-binding</keyword>
<dbReference type="Gene3D" id="3.30.420.40">
    <property type="match status" value="1"/>
</dbReference>
<dbReference type="GO" id="GO:0006006">
    <property type="term" value="P:glucose metabolic process"/>
    <property type="evidence" value="ECO:0007669"/>
    <property type="project" value="TreeGrafter"/>
</dbReference>
<dbReference type="OrthoDB" id="419537at2759"/>
<dbReference type="Gene3D" id="3.40.367.20">
    <property type="match status" value="1"/>
</dbReference>
<keyword evidence="6" id="KW-0324">Glycolysis</keyword>
<dbReference type="EMBL" id="SKBN01000510">
    <property type="protein sequence ID" value="TGJ76416.1"/>
    <property type="molecule type" value="Genomic_DNA"/>
</dbReference>
<dbReference type="AlphaFoldDB" id="A0A4Z0YFB3"/>
<dbReference type="InterPro" id="IPR001312">
    <property type="entry name" value="Hexokinase"/>
</dbReference>
<gene>
    <name evidence="9" type="ORF">E0Z10_g10892</name>
</gene>
<name>A0A4Z0YFB3_9PEZI</name>
<evidence type="ECO:0000313" key="10">
    <source>
        <dbReference type="Proteomes" id="UP000297716"/>
    </source>
</evidence>
<keyword evidence="4 6" id="KW-0418">Kinase</keyword>
<accession>A0A4Z0YFB3</accession>
<dbReference type="GO" id="GO:0004340">
    <property type="term" value="F:glucokinase activity"/>
    <property type="evidence" value="ECO:0007669"/>
    <property type="project" value="TreeGrafter"/>
</dbReference>
<dbReference type="PANTHER" id="PTHR19443:SF30">
    <property type="entry name" value="GLUCOKINASE-1-RELATED"/>
    <property type="match status" value="1"/>
</dbReference>
<evidence type="ECO:0000259" key="8">
    <source>
        <dbReference type="Pfam" id="PF03727"/>
    </source>
</evidence>
<dbReference type="PRINTS" id="PR00475">
    <property type="entry name" value="HEXOKINASE"/>
</dbReference>
<evidence type="ECO:0000256" key="2">
    <source>
        <dbReference type="ARBA" id="ARBA00022679"/>
    </source>
</evidence>
<dbReference type="UniPathway" id="UPA00109">
    <property type="reaction ID" value="UER00180"/>
</dbReference>
<reference evidence="9 10" key="1">
    <citation type="submission" date="2019-03" db="EMBL/GenBank/DDBJ databases">
        <title>Draft genome sequence of Xylaria hypoxylon DSM 108379, a ubiquitous saprotrophic-parasitic fungi on hardwood.</title>
        <authorList>
            <person name="Buettner E."/>
            <person name="Leonhardt S."/>
            <person name="Gebauer A.M."/>
            <person name="Liers C."/>
            <person name="Hofrichter M."/>
            <person name="Kellner H."/>
        </authorList>
    </citation>
    <scope>NUCLEOTIDE SEQUENCE [LARGE SCALE GENOMIC DNA]</scope>
    <source>
        <strain evidence="9 10">DSM 108379</strain>
    </source>
</reference>
<dbReference type="Pfam" id="PF00349">
    <property type="entry name" value="Hexokinase_1"/>
    <property type="match status" value="1"/>
</dbReference>
<evidence type="ECO:0000313" key="9">
    <source>
        <dbReference type="EMBL" id="TGJ76416.1"/>
    </source>
</evidence>
<keyword evidence="10" id="KW-1185">Reference proteome</keyword>
<keyword evidence="2 6" id="KW-0808">Transferase</keyword>
<feature type="domain" description="Hexokinase C-terminal" evidence="8">
    <location>
        <begin position="238"/>
        <end position="504"/>
    </location>
</feature>
<dbReference type="InterPro" id="IPR043129">
    <property type="entry name" value="ATPase_NBD"/>
</dbReference>
<evidence type="ECO:0000256" key="4">
    <source>
        <dbReference type="ARBA" id="ARBA00022777"/>
    </source>
</evidence>
<dbReference type="GO" id="GO:0001678">
    <property type="term" value="P:intracellular glucose homeostasis"/>
    <property type="evidence" value="ECO:0007669"/>
    <property type="project" value="InterPro"/>
</dbReference>
<proteinExistence type="inferred from homology"/>
<evidence type="ECO:0000256" key="3">
    <source>
        <dbReference type="ARBA" id="ARBA00022741"/>
    </source>
</evidence>
<dbReference type="InterPro" id="IPR022673">
    <property type="entry name" value="Hexokinase_C"/>
</dbReference>
<comment type="similarity">
    <text evidence="1 6">Belongs to the hexokinase family.</text>
</comment>
<evidence type="ECO:0000256" key="6">
    <source>
        <dbReference type="RuleBase" id="RU362007"/>
    </source>
</evidence>
<dbReference type="Gene3D" id="1.10.287.1250">
    <property type="match status" value="1"/>
</dbReference>
<dbReference type="GO" id="GO:0008865">
    <property type="term" value="F:fructokinase activity"/>
    <property type="evidence" value="ECO:0007669"/>
    <property type="project" value="TreeGrafter"/>
</dbReference>
<dbReference type="GO" id="GO:0005739">
    <property type="term" value="C:mitochondrion"/>
    <property type="evidence" value="ECO:0007669"/>
    <property type="project" value="TreeGrafter"/>
</dbReference>
<protein>
    <recommendedName>
        <fullName evidence="6">Phosphotransferase</fullName>
        <ecNumber evidence="6">2.7.1.-</ecNumber>
    </recommendedName>
</protein>
<keyword evidence="3 6" id="KW-0547">Nucleotide-binding</keyword>
<evidence type="ECO:0000259" key="7">
    <source>
        <dbReference type="Pfam" id="PF00349"/>
    </source>
</evidence>
<sequence length="510" mass="55353">MASSEICNAYATSAPLLSRVQKLCQEFECTNDDVRRCANEFVHELELGLHGRTASVCQIPTYVTQVATGREKVFIILKGIALGLDLGGTNLRVCSVELKGDSTFRVLQSQVPVPRDVMVSKTSKGLFGFISQRIGLFLEHHQLSLNVTDMDPSHPYFALGFSFSFPAYQAGINSGILLRWTKGYDIPEVVNQDVCMLLQSEIDLLKLPVKVTAIVNDALGTIMSRAYTLPLTHTRPTIGAIFGTGTNGVYLQNLSGIAKPMDGMVDQSTGTMFMSTEWGSFDNKLSVLPVTRFDIELDVHSVNPGDQIFEKRTSGMFLGELLRLVILELYSDEHLRLFRERCQSAPDPDPSVSLWHRWSVDASILSTAEADDSDTLETLRSKISSTFRIASEIISAEDALAVKLLANAIGRRGARLAGTAVGSVIVQSGILSQYSIQSNATSGARSLVDVAIDGSVAEHYPGFENYIRDALRAIPQIGDEIEPHISIGQAKDGSSVGAAIVVLVAAHQGT</sequence>
<dbReference type="InterPro" id="IPR022672">
    <property type="entry name" value="Hexokinase_N"/>
</dbReference>
<dbReference type="GO" id="GO:0006096">
    <property type="term" value="P:glycolytic process"/>
    <property type="evidence" value="ECO:0007669"/>
    <property type="project" value="UniProtKB-UniPathway"/>
</dbReference>
<comment type="caution">
    <text evidence="9">The sequence shown here is derived from an EMBL/GenBank/DDBJ whole genome shotgun (WGS) entry which is preliminary data.</text>
</comment>
<evidence type="ECO:0000256" key="1">
    <source>
        <dbReference type="ARBA" id="ARBA00009225"/>
    </source>
</evidence>
<organism evidence="9 10">
    <name type="scientific">Xylaria hypoxylon</name>
    <dbReference type="NCBI Taxonomy" id="37992"/>
    <lineage>
        <taxon>Eukaryota</taxon>
        <taxon>Fungi</taxon>
        <taxon>Dikarya</taxon>
        <taxon>Ascomycota</taxon>
        <taxon>Pezizomycotina</taxon>
        <taxon>Sordariomycetes</taxon>
        <taxon>Xylariomycetidae</taxon>
        <taxon>Xylariales</taxon>
        <taxon>Xylariaceae</taxon>
        <taxon>Xylaria</taxon>
    </lineage>
</organism>
<dbReference type="GO" id="GO:0005524">
    <property type="term" value="F:ATP binding"/>
    <property type="evidence" value="ECO:0007669"/>
    <property type="project" value="UniProtKB-UniRule"/>
</dbReference>